<keyword evidence="2" id="KW-1185">Reference proteome</keyword>
<sequence>MNSASCRATQRTTCSRATAVGPLLSPVVPHVVAKLEEWLGAEIEEAHLLVGQNQRLAATHRAGGLRFAAQARPHRSRPCRCPGGRRPPSLRELEVSTQQCNTAMSVTLLESTGDKVERERMMSENRGKMIS</sequence>
<protein>
    <submittedName>
        <fullName evidence="1">Uncharacterized protein</fullName>
    </submittedName>
</protein>
<name>A0A6G1BTE2_9ORYZ</name>
<evidence type="ECO:0000313" key="2">
    <source>
        <dbReference type="Proteomes" id="UP000479710"/>
    </source>
</evidence>
<comment type="caution">
    <text evidence="1">The sequence shown here is derived from an EMBL/GenBank/DDBJ whole genome shotgun (WGS) entry which is preliminary data.</text>
</comment>
<reference evidence="1 2" key="1">
    <citation type="submission" date="2019-11" db="EMBL/GenBank/DDBJ databases">
        <title>Whole genome sequence of Oryza granulata.</title>
        <authorList>
            <person name="Li W."/>
        </authorList>
    </citation>
    <scope>NUCLEOTIDE SEQUENCE [LARGE SCALE GENOMIC DNA]</scope>
    <source>
        <strain evidence="2">cv. Menghai</strain>
        <tissue evidence="1">Leaf</tissue>
    </source>
</reference>
<organism evidence="1 2">
    <name type="scientific">Oryza meyeriana var. granulata</name>
    <dbReference type="NCBI Taxonomy" id="110450"/>
    <lineage>
        <taxon>Eukaryota</taxon>
        <taxon>Viridiplantae</taxon>
        <taxon>Streptophyta</taxon>
        <taxon>Embryophyta</taxon>
        <taxon>Tracheophyta</taxon>
        <taxon>Spermatophyta</taxon>
        <taxon>Magnoliopsida</taxon>
        <taxon>Liliopsida</taxon>
        <taxon>Poales</taxon>
        <taxon>Poaceae</taxon>
        <taxon>BOP clade</taxon>
        <taxon>Oryzoideae</taxon>
        <taxon>Oryzeae</taxon>
        <taxon>Oryzinae</taxon>
        <taxon>Oryza</taxon>
        <taxon>Oryza meyeriana</taxon>
    </lineage>
</organism>
<accession>A0A6G1BTE2</accession>
<proteinExistence type="predicted"/>
<dbReference type="EMBL" id="SPHZ02000011">
    <property type="protein sequence ID" value="KAF0891368.1"/>
    <property type="molecule type" value="Genomic_DNA"/>
</dbReference>
<dbReference type="AlphaFoldDB" id="A0A6G1BTE2"/>
<dbReference type="OrthoDB" id="1928946at2759"/>
<evidence type="ECO:0000313" key="1">
    <source>
        <dbReference type="EMBL" id="KAF0891368.1"/>
    </source>
</evidence>
<dbReference type="Proteomes" id="UP000479710">
    <property type="component" value="Unassembled WGS sequence"/>
</dbReference>
<gene>
    <name evidence="1" type="ORF">E2562_009804</name>
</gene>